<protein>
    <recommendedName>
        <fullName evidence="3">Phosphotransferase family enzyme</fullName>
    </recommendedName>
</protein>
<dbReference type="SUPFAM" id="SSF56112">
    <property type="entry name" value="Protein kinase-like (PK-like)"/>
    <property type="match status" value="1"/>
</dbReference>
<dbReference type="EMBL" id="JACHVT010000002">
    <property type="protein sequence ID" value="MBB2985560.1"/>
    <property type="molecule type" value="Genomic_DNA"/>
</dbReference>
<dbReference type="InterPro" id="IPR011009">
    <property type="entry name" value="Kinase-like_dom_sf"/>
</dbReference>
<dbReference type="Gene3D" id="3.90.1200.10">
    <property type="match status" value="1"/>
</dbReference>
<dbReference type="Proteomes" id="UP000590811">
    <property type="component" value="Unassembled WGS sequence"/>
</dbReference>
<proteinExistence type="predicted"/>
<comment type="caution">
    <text evidence="1">The sequence shown here is derived from an EMBL/GenBank/DDBJ whole genome shotgun (WGS) entry which is preliminary data.</text>
</comment>
<organism evidence="1 2">
    <name type="scientific">Terracoccus luteus</name>
    <dbReference type="NCBI Taxonomy" id="53356"/>
    <lineage>
        <taxon>Bacteria</taxon>
        <taxon>Bacillati</taxon>
        <taxon>Actinomycetota</taxon>
        <taxon>Actinomycetes</taxon>
        <taxon>Micrococcales</taxon>
        <taxon>Intrasporangiaceae</taxon>
        <taxon>Terracoccus</taxon>
    </lineage>
</organism>
<name>A0A839PMU7_9MICO</name>
<sequence>MTDADPWTAQSLTDAVADRAARHLGVDRAHVHLTPVDYAWGSPATAGLWKVEAAAEGLGAQQSQPVTRFAKLLRHPRHWPGLRTIPEGGARDFFLERFPWRFELDMALSGIDAVMPPGLRTPVLHDHDPLDEDHVLLWWELVDERPGPWSTAELADTAGLLGRLAARRREGAAVNAALPEVCHQLPRGAALRLFSEPRVLLFARAELAPDGPWSHPLVVETLRDLGGDGLRAELLGLVDLVPAVLDALDDLPQTYAHGDASVQNLLRSRAGGDVVVIDWGFGSLLAVGFDLGQLLVGPMHAGLTSADDVPAIDAAILPAYVAGLAEEGWTVPTRLVRFGHLGSLFARSLFTALPVDALPDPAGGTGRDDGHAAARALLRERLTLTRAMLDLTLPVVREHLAGVTSRS</sequence>
<dbReference type="AlphaFoldDB" id="A0A839PMU7"/>
<evidence type="ECO:0000313" key="2">
    <source>
        <dbReference type="Proteomes" id="UP000590811"/>
    </source>
</evidence>
<evidence type="ECO:0008006" key="3">
    <source>
        <dbReference type="Google" id="ProtNLM"/>
    </source>
</evidence>
<gene>
    <name evidence="1" type="ORF">FHW14_000709</name>
</gene>
<reference evidence="1 2" key="1">
    <citation type="submission" date="2020-08" db="EMBL/GenBank/DDBJ databases">
        <title>Genomic Encyclopedia of Type Strains, Phase IV (KMG-V): Genome sequencing to study the core and pangenomes of soil and plant-associated prokaryotes.</title>
        <authorList>
            <person name="Whitman W."/>
        </authorList>
    </citation>
    <scope>NUCLEOTIDE SEQUENCE [LARGE SCALE GENOMIC DNA]</scope>
    <source>
        <strain evidence="1 2">B3ACCR2</strain>
    </source>
</reference>
<evidence type="ECO:0000313" key="1">
    <source>
        <dbReference type="EMBL" id="MBB2985560.1"/>
    </source>
</evidence>
<dbReference type="RefSeq" id="WP_184508262.1">
    <property type="nucleotide sequence ID" value="NZ_JACHVT010000002.1"/>
</dbReference>
<accession>A0A839PMU7</accession>